<keyword evidence="1" id="KW-1133">Transmembrane helix</keyword>
<dbReference type="SUPFAM" id="SSF55874">
    <property type="entry name" value="ATPase domain of HSP90 chaperone/DNA topoisomerase II/histidine kinase"/>
    <property type="match status" value="1"/>
</dbReference>
<keyword evidence="1" id="KW-0812">Transmembrane</keyword>
<name>A0A504J869_9FLAO</name>
<dbReference type="PANTHER" id="PTHR34220">
    <property type="entry name" value="SENSOR HISTIDINE KINASE YPDA"/>
    <property type="match status" value="1"/>
</dbReference>
<dbReference type="InterPro" id="IPR010559">
    <property type="entry name" value="Sig_transdc_His_kin_internal"/>
</dbReference>
<dbReference type="InterPro" id="IPR013783">
    <property type="entry name" value="Ig-like_fold"/>
</dbReference>
<dbReference type="InterPro" id="IPR015943">
    <property type="entry name" value="WD40/YVTN_repeat-like_dom_sf"/>
</dbReference>
<dbReference type="Proteomes" id="UP000315540">
    <property type="component" value="Unassembled WGS sequence"/>
</dbReference>
<dbReference type="InterPro" id="IPR050640">
    <property type="entry name" value="Bact_2-comp_sensor_kinase"/>
</dbReference>
<keyword evidence="1" id="KW-0472">Membrane</keyword>
<keyword evidence="4" id="KW-1185">Reference proteome</keyword>
<protein>
    <recommendedName>
        <fullName evidence="2">Signal transduction histidine kinase internal region domain-containing protein</fullName>
    </recommendedName>
</protein>
<dbReference type="OrthoDB" id="9809670at2"/>
<sequence>MFLTQILYFVNSKYTLLYSIYFLVLGYTTSSLAQNSQLRAYTLEDGLPQSQVYDIVQDQIGYLWLGTQGGGLCRFNGDEFKVWNENDGLQSNYIHSLAFIRDSLFIGTKSGLSIKTKYKFTNIDGPRINKICQLNNKTYLATNIGLYEYKKSRGLVKINLNSKINTSIINDIVFDGKLYWIATNRGLWKLNDIKQDASIIVRHSAYDFTSAFFYEDKVYAAAFNRGVLVLNTNAKTYGNNWVRTPVRVTNIALHNNEELWFSTDNEGIIILDSESNSQKKRINRSNGLAVSHIRKSILDRQSNIWIATSGGGFYKYFQNNFMHYDQSNGLKGNRVYAVHSTDDEIWASNSEAGLIKIDSLGSIKHITQDERLSDIKIKSITSDRSGNIWVGTDGKGILFKQKKQIDTVIADSTTLQIIGKDTIVQKDSIVIDIYTNHIIDSDKGLPSDWINTVLIDKNTQAIWAASYSTGIVKFMYNTKKKRIARLKKFHLRNGIKDLQISYITQDVEGTIWYATQNGHLGYIKDDLVTHLGKILNQKTAIRTLLFHKDKLYIGTEGRGIWWSLTEKEISFKKLKGRKRPYSDNIYQMIFDDKDNLWVGSERGVDRIEMNPSSNEIVDVFHFGRNDGFLGIETCLNAVTKDPNGNLWFGAIYGLTKYQPTTTTKTTIKPSIHFEEVEVDYQSIDTISLSAWTNSNHVLQLNPNQTELSFNYKTIDLDHPDDVQYRWKLNNSEWSPWSSDHKQNLAGLAFGEHIFTAQSRNYRWQESDPITFNFFIDSPMYEKPWFQVAVLAGILILLGGYALSYIRRVKRKNREERKHLEMQNHLLSLEQKALRLQMNPHFIFNALNGIKAMGTRNPARMNTTINTFATLLRETLYNSRKDYITLDQEMQTLKHYIEIEQLMASKPFTYHIDVDSEFDPEEILIPPMLIQPFVENAVRHGILKGNREGELTIKFNTTEDYLYCTVLDNGMGIFQSQKAKTKTDHQSMALTVTRERLESISGKDALTIKEIMANDNSVAGTEIAFKIPLQTDY</sequence>
<reference evidence="3 4" key="1">
    <citation type="submission" date="2019-06" db="EMBL/GenBank/DDBJ databases">
        <authorList>
            <person name="Meng X."/>
        </authorList>
    </citation>
    <scope>NUCLEOTIDE SEQUENCE [LARGE SCALE GENOMIC DNA]</scope>
    <source>
        <strain evidence="3 4">M625</strain>
    </source>
</reference>
<dbReference type="GO" id="GO:0000155">
    <property type="term" value="F:phosphorelay sensor kinase activity"/>
    <property type="evidence" value="ECO:0007669"/>
    <property type="project" value="InterPro"/>
</dbReference>
<dbReference type="Pfam" id="PF06580">
    <property type="entry name" value="His_kinase"/>
    <property type="match status" value="1"/>
</dbReference>
<evidence type="ECO:0000259" key="2">
    <source>
        <dbReference type="Pfam" id="PF06580"/>
    </source>
</evidence>
<dbReference type="GO" id="GO:0016020">
    <property type="term" value="C:membrane"/>
    <property type="evidence" value="ECO:0007669"/>
    <property type="project" value="InterPro"/>
</dbReference>
<feature type="domain" description="Signal transduction histidine kinase internal region" evidence="2">
    <location>
        <begin position="829"/>
        <end position="902"/>
    </location>
</feature>
<feature type="transmembrane region" description="Helical" evidence="1">
    <location>
        <begin position="784"/>
        <end position="805"/>
    </location>
</feature>
<evidence type="ECO:0000313" key="3">
    <source>
        <dbReference type="EMBL" id="TPN86774.1"/>
    </source>
</evidence>
<proteinExistence type="predicted"/>
<dbReference type="PANTHER" id="PTHR34220:SF7">
    <property type="entry name" value="SENSOR HISTIDINE KINASE YPDA"/>
    <property type="match status" value="1"/>
</dbReference>
<evidence type="ECO:0000313" key="4">
    <source>
        <dbReference type="Proteomes" id="UP000315540"/>
    </source>
</evidence>
<dbReference type="InterPro" id="IPR011110">
    <property type="entry name" value="Reg_prop"/>
</dbReference>
<dbReference type="Gene3D" id="2.130.10.10">
    <property type="entry name" value="YVTN repeat-like/Quinoprotein amine dehydrogenase"/>
    <property type="match status" value="2"/>
</dbReference>
<dbReference type="EMBL" id="VFWZ01000002">
    <property type="protein sequence ID" value="TPN86774.1"/>
    <property type="molecule type" value="Genomic_DNA"/>
</dbReference>
<evidence type="ECO:0000256" key="1">
    <source>
        <dbReference type="SAM" id="Phobius"/>
    </source>
</evidence>
<comment type="caution">
    <text evidence="3">The sequence shown here is derived from an EMBL/GenBank/DDBJ whole genome shotgun (WGS) entry which is preliminary data.</text>
</comment>
<dbReference type="Gene3D" id="3.30.565.10">
    <property type="entry name" value="Histidine kinase-like ATPase, C-terminal domain"/>
    <property type="match status" value="1"/>
</dbReference>
<organism evidence="3 4">
    <name type="scientific">Aquimarina algicola</name>
    <dbReference type="NCBI Taxonomy" id="2589995"/>
    <lineage>
        <taxon>Bacteria</taxon>
        <taxon>Pseudomonadati</taxon>
        <taxon>Bacteroidota</taxon>
        <taxon>Flavobacteriia</taxon>
        <taxon>Flavobacteriales</taxon>
        <taxon>Flavobacteriaceae</taxon>
        <taxon>Aquimarina</taxon>
    </lineage>
</organism>
<dbReference type="InterPro" id="IPR036890">
    <property type="entry name" value="HATPase_C_sf"/>
</dbReference>
<dbReference type="Pfam" id="PF07494">
    <property type="entry name" value="Reg_prop"/>
    <property type="match status" value="2"/>
</dbReference>
<dbReference type="SUPFAM" id="SSF63829">
    <property type="entry name" value="Calcium-dependent phosphotriesterase"/>
    <property type="match status" value="3"/>
</dbReference>
<accession>A0A504J869</accession>
<dbReference type="AlphaFoldDB" id="A0A504J869"/>
<dbReference type="Gene3D" id="2.60.40.10">
    <property type="entry name" value="Immunoglobulins"/>
    <property type="match status" value="1"/>
</dbReference>
<gene>
    <name evidence="3" type="ORF">FHK87_04005</name>
</gene>